<dbReference type="OMA" id="MELEWTE"/>
<name>A0A9Q0R595_ANAIG</name>
<dbReference type="InterPro" id="IPR008936">
    <property type="entry name" value="Rho_GTPase_activation_prot"/>
</dbReference>
<dbReference type="SMART" id="SM00239">
    <property type="entry name" value="C2"/>
    <property type="match status" value="1"/>
</dbReference>
<dbReference type="SUPFAM" id="SSF49562">
    <property type="entry name" value="C2 domain (Calcium/lipid-binding domain, CaLB)"/>
    <property type="match status" value="1"/>
</dbReference>
<keyword evidence="2" id="KW-0175">Coiled coil</keyword>
<dbReference type="OrthoDB" id="17673at2759"/>
<evidence type="ECO:0000256" key="2">
    <source>
        <dbReference type="SAM" id="Coils"/>
    </source>
</evidence>
<dbReference type="Pfam" id="PF04784">
    <property type="entry name" value="DUF547"/>
    <property type="match status" value="1"/>
</dbReference>
<dbReference type="InterPro" id="IPR000008">
    <property type="entry name" value="C2_dom"/>
</dbReference>
<sequence>MEEVPQLFVKVIQAKNLTKTQNENSTFFFNLQLRNFSLKTSPKNYLHFQWNEKFVFYVDKKAKKLDIKCYEKLENSKKQNLFGKIQIPLSSLANEKPIEKAYILKNKDNEKIMKLDLLLHYTFSKKNLFDIKKEEEWKMIFSELFQLLISDDYEIISVFSDLVHSGDTNLVADAIANIFYSEKKILNFIKLCVHKEIKNTSTAEELFRTNTFVVSLISRYSTIIGLNFLQKTLESPIKEVLEYDKLIEIDSMREKSPEILKNNLNLVKDFVTKFLKSIYLAKNYFPVEIKHICQYSKNSISKKFPNHSLLGVAGLVFLRFICPAIVSPEVYGIIQETLTIHSQKNLILIARIIQSLANHVKFGAKDRNLLALDDFYDLQIESIDNFLIFVSEITPNEKKKVSSKAEPCSINFIVSLVKYLRIYFDKIDAVMEVSQEENENKELKRSSIRSFLSLDDKATKLAILLNNFGSPPKLELQKFHTIKSSIIKKSKGLKIASSNKRHLEDNSDEMPDILNYNVKRVTESRHPCVIIEELCQIVFELYYDNLGNTINQDFSVIKNSDTISKKGTLIYPQVDWKNIQKDPRYLYLKSERVGELTDIEATHLTQTERLCFWINMYNLLFLHACIENGGPPSCVYQYKKFLSYNKYRIGNLIYSLDDIFHGVLHGNPKNFLGMRYFNKKSDPRNLVVLAKFSPLVLFGIVSLQIASPDLNVFTSSNIEKQLIRAAQFFIEKYIDIIDSTAYPIIYFPKFFKYYRSDIGKSEDDVIEFILNILKFTQSDYFIQLRNLTVLDYTVNYKDYIMIPSKRTLFNEKSQKIFDQIPTQFTEILSKFDENTPNKLLTPTKTRKPKLRLIRKTQSHESIEETKQETNENINEEINKETSENINEEINEDDQIFQKVHKLHRRRSSSLKDPTFFIENLNPFNLPTKPTKLSALQLNDI</sequence>
<dbReference type="Gene3D" id="2.60.40.150">
    <property type="entry name" value="C2 domain"/>
    <property type="match status" value="1"/>
</dbReference>
<keyword evidence="6" id="KW-1185">Reference proteome</keyword>
<dbReference type="PROSITE" id="PS50018">
    <property type="entry name" value="RAS_GTPASE_ACTIV_2"/>
    <property type="match status" value="1"/>
</dbReference>
<proteinExistence type="predicted"/>
<dbReference type="InterPro" id="IPR001936">
    <property type="entry name" value="RasGAP_dom"/>
</dbReference>
<dbReference type="AlphaFoldDB" id="A0A9Q0R595"/>
<evidence type="ECO:0000313" key="5">
    <source>
        <dbReference type="EMBL" id="KAJ5066806.1"/>
    </source>
</evidence>
<keyword evidence="1" id="KW-0343">GTPase activation</keyword>
<evidence type="ECO:0000313" key="6">
    <source>
        <dbReference type="Proteomes" id="UP001149090"/>
    </source>
</evidence>
<comment type="caution">
    <text evidence="5">The sequence shown here is derived from an EMBL/GenBank/DDBJ whole genome shotgun (WGS) entry which is preliminary data.</text>
</comment>
<dbReference type="SUPFAM" id="SSF48350">
    <property type="entry name" value="GTPase activation domain, GAP"/>
    <property type="match status" value="1"/>
</dbReference>
<dbReference type="Pfam" id="PF00616">
    <property type="entry name" value="RasGAP"/>
    <property type="match status" value="2"/>
</dbReference>
<feature type="coiled-coil region" evidence="2">
    <location>
        <begin position="859"/>
        <end position="890"/>
    </location>
</feature>
<dbReference type="GO" id="GO:0005096">
    <property type="term" value="F:GTPase activator activity"/>
    <property type="evidence" value="ECO:0007669"/>
    <property type="project" value="UniProtKB-KW"/>
</dbReference>
<feature type="domain" description="Ras-GAP" evidence="4">
    <location>
        <begin position="167"/>
        <end position="358"/>
    </location>
</feature>
<dbReference type="InterPro" id="IPR039360">
    <property type="entry name" value="Ras_GTPase"/>
</dbReference>
<evidence type="ECO:0000256" key="1">
    <source>
        <dbReference type="ARBA" id="ARBA00022468"/>
    </source>
</evidence>
<accession>A0A9Q0R595</accession>
<organism evidence="5 6">
    <name type="scientific">Anaeramoeba ignava</name>
    <name type="common">Anaerobic marine amoeba</name>
    <dbReference type="NCBI Taxonomy" id="1746090"/>
    <lineage>
        <taxon>Eukaryota</taxon>
        <taxon>Metamonada</taxon>
        <taxon>Anaeramoebidae</taxon>
        <taxon>Anaeramoeba</taxon>
    </lineage>
</organism>
<protein>
    <submittedName>
        <fullName evidence="5">Ras gtpase-activating protein</fullName>
    </submittedName>
</protein>
<dbReference type="PANTHER" id="PTHR10194:SF60">
    <property type="entry name" value="RAS GTPASE-ACTIVATING PROTEIN RASKOL"/>
    <property type="match status" value="1"/>
</dbReference>
<dbReference type="Gene3D" id="1.10.506.10">
    <property type="entry name" value="GTPase Activation - p120gap, domain 1"/>
    <property type="match status" value="2"/>
</dbReference>
<dbReference type="PROSITE" id="PS50004">
    <property type="entry name" value="C2"/>
    <property type="match status" value="1"/>
</dbReference>
<dbReference type="InterPro" id="IPR006869">
    <property type="entry name" value="DUF547"/>
</dbReference>
<gene>
    <name evidence="5" type="ORF">M0811_03150</name>
</gene>
<evidence type="ECO:0000259" key="3">
    <source>
        <dbReference type="PROSITE" id="PS50004"/>
    </source>
</evidence>
<reference evidence="5" key="1">
    <citation type="submission" date="2022-10" db="EMBL/GenBank/DDBJ databases">
        <title>Novel sulphate-reducing endosymbionts in the free-living metamonad Anaeramoeba.</title>
        <authorList>
            <person name="Jerlstrom-Hultqvist J."/>
            <person name="Cepicka I."/>
            <person name="Gallot-Lavallee L."/>
            <person name="Salas-Leiva D."/>
            <person name="Curtis B.A."/>
            <person name="Zahonova K."/>
            <person name="Pipaliya S."/>
            <person name="Dacks J."/>
            <person name="Roger A.J."/>
        </authorList>
    </citation>
    <scope>NUCLEOTIDE SEQUENCE</scope>
    <source>
        <strain evidence="5">BMAN</strain>
    </source>
</reference>
<dbReference type="InterPro" id="IPR023152">
    <property type="entry name" value="RasGAP_CS"/>
</dbReference>
<dbReference type="SMART" id="SM00323">
    <property type="entry name" value="RasGAP"/>
    <property type="match status" value="1"/>
</dbReference>
<dbReference type="InterPro" id="IPR035892">
    <property type="entry name" value="C2_domain_sf"/>
</dbReference>
<dbReference type="Pfam" id="PF00168">
    <property type="entry name" value="C2"/>
    <property type="match status" value="1"/>
</dbReference>
<dbReference type="PANTHER" id="PTHR10194">
    <property type="entry name" value="RAS GTPASE-ACTIVATING PROTEINS"/>
    <property type="match status" value="1"/>
</dbReference>
<dbReference type="PROSITE" id="PS00509">
    <property type="entry name" value="RAS_GTPASE_ACTIV_1"/>
    <property type="match status" value="1"/>
</dbReference>
<feature type="domain" description="C2" evidence="3">
    <location>
        <begin position="1"/>
        <end position="102"/>
    </location>
</feature>
<evidence type="ECO:0000259" key="4">
    <source>
        <dbReference type="PROSITE" id="PS50018"/>
    </source>
</evidence>
<dbReference type="EMBL" id="JAPDFW010000136">
    <property type="protein sequence ID" value="KAJ5066806.1"/>
    <property type="molecule type" value="Genomic_DNA"/>
</dbReference>
<dbReference type="Proteomes" id="UP001149090">
    <property type="component" value="Unassembled WGS sequence"/>
</dbReference>